<proteinExistence type="predicted"/>
<name>A0A444W6T2_9FLAO</name>
<dbReference type="EMBL" id="JUIW01000010">
    <property type="protein sequence ID" value="RYJ41579.1"/>
    <property type="molecule type" value="Genomic_DNA"/>
</dbReference>
<evidence type="ECO:0008006" key="3">
    <source>
        <dbReference type="Google" id="ProtNLM"/>
    </source>
</evidence>
<gene>
    <name evidence="1" type="ORF">NU09_2953</name>
</gene>
<protein>
    <recommendedName>
        <fullName evidence="3">Lipoprotein</fullName>
    </recommendedName>
</protein>
<evidence type="ECO:0000313" key="1">
    <source>
        <dbReference type="EMBL" id="RYJ41579.1"/>
    </source>
</evidence>
<dbReference type="AlphaFoldDB" id="A0A444W6T2"/>
<evidence type="ECO:0000313" key="2">
    <source>
        <dbReference type="Proteomes" id="UP000289775"/>
    </source>
</evidence>
<comment type="caution">
    <text evidence="1">The sequence shown here is derived from an EMBL/GenBank/DDBJ whole genome shotgun (WGS) entry which is preliminary data.</text>
</comment>
<organism evidence="1 2">
    <name type="scientific">Flavobacterium beibuense</name>
    <dbReference type="NCBI Taxonomy" id="657326"/>
    <lineage>
        <taxon>Bacteria</taxon>
        <taxon>Pseudomonadati</taxon>
        <taxon>Bacteroidota</taxon>
        <taxon>Flavobacteriia</taxon>
        <taxon>Flavobacteriales</taxon>
        <taxon>Flavobacteriaceae</taxon>
        <taxon>Flavobacterium</taxon>
    </lineage>
</organism>
<dbReference type="PROSITE" id="PS51257">
    <property type="entry name" value="PROKAR_LIPOPROTEIN"/>
    <property type="match status" value="1"/>
</dbReference>
<sequence length="68" mass="7537">MNVRLLKNALFAGLFVTALSLTSCGEKKDKDADMENMENHDEHIEDVDVDVDVNEDTVKVDVDTVMGP</sequence>
<keyword evidence="2" id="KW-1185">Reference proteome</keyword>
<dbReference type="Proteomes" id="UP000289775">
    <property type="component" value="Unassembled WGS sequence"/>
</dbReference>
<reference evidence="1 2" key="1">
    <citation type="submission" date="2014-12" db="EMBL/GenBank/DDBJ databases">
        <title>Genome sequence of Flavobacterium beibuense RSKm HC5.</title>
        <authorList>
            <person name="Kim J.F."/>
            <person name="Song J.Y."/>
            <person name="Kwak M.-J."/>
            <person name="Lee S.-W."/>
        </authorList>
    </citation>
    <scope>NUCLEOTIDE SEQUENCE [LARGE SCALE GENOMIC DNA]</scope>
    <source>
        <strain evidence="1 2">RSKm HC5</strain>
    </source>
</reference>
<accession>A0A444W6T2</accession>